<keyword evidence="2 8" id="KW-0812">Transmembrane</keyword>
<dbReference type="EMBL" id="ML170156">
    <property type="protein sequence ID" value="TDL29401.1"/>
    <property type="molecule type" value="Genomic_DNA"/>
</dbReference>
<keyword evidence="6" id="KW-0012">Acyltransferase</keyword>
<dbReference type="PANTHER" id="PTHR23063">
    <property type="entry name" value="PHOSPHOLIPID ACYLTRANSFERASE"/>
    <property type="match status" value="1"/>
</dbReference>
<evidence type="ECO:0000256" key="3">
    <source>
        <dbReference type="ARBA" id="ARBA00022989"/>
    </source>
</evidence>
<dbReference type="Proteomes" id="UP000294933">
    <property type="component" value="Unassembled WGS sequence"/>
</dbReference>
<evidence type="ECO:0000256" key="4">
    <source>
        <dbReference type="ARBA" id="ARBA00023098"/>
    </source>
</evidence>
<feature type="region of interest" description="Disordered" evidence="7">
    <location>
        <begin position="159"/>
        <end position="180"/>
    </location>
</feature>
<feature type="transmembrane region" description="Helical" evidence="8">
    <location>
        <begin position="79"/>
        <end position="98"/>
    </location>
</feature>
<evidence type="ECO:0000256" key="8">
    <source>
        <dbReference type="SAM" id="Phobius"/>
    </source>
</evidence>
<dbReference type="VEuPathDB" id="FungiDB:BD410DRAFT_758222"/>
<proteinExistence type="predicted"/>
<evidence type="ECO:0000256" key="5">
    <source>
        <dbReference type="ARBA" id="ARBA00023136"/>
    </source>
</evidence>
<dbReference type="OrthoDB" id="272512at2759"/>
<name>A0A4R5XE96_9AGAM</name>
<evidence type="ECO:0000256" key="2">
    <source>
        <dbReference type="ARBA" id="ARBA00022692"/>
    </source>
</evidence>
<evidence type="ECO:0000256" key="6">
    <source>
        <dbReference type="ARBA" id="ARBA00023315"/>
    </source>
</evidence>
<gene>
    <name evidence="9" type="ORF">BD410DRAFT_758222</name>
</gene>
<accession>A0A4R5XE96</accession>
<dbReference type="GO" id="GO:0006629">
    <property type="term" value="P:lipid metabolic process"/>
    <property type="evidence" value="ECO:0007669"/>
    <property type="project" value="UniProtKB-KW"/>
</dbReference>
<dbReference type="STRING" id="50990.A0A4R5XE96"/>
<feature type="compositionally biased region" description="Low complexity" evidence="7">
    <location>
        <begin position="168"/>
        <end position="180"/>
    </location>
</feature>
<keyword evidence="1" id="KW-0808">Transferase</keyword>
<evidence type="ECO:0008006" key="11">
    <source>
        <dbReference type="Google" id="ProtNLM"/>
    </source>
</evidence>
<evidence type="ECO:0000256" key="7">
    <source>
        <dbReference type="SAM" id="MobiDB-lite"/>
    </source>
</evidence>
<evidence type="ECO:0000313" key="10">
    <source>
        <dbReference type="Proteomes" id="UP000294933"/>
    </source>
</evidence>
<keyword evidence="5 8" id="KW-0472">Membrane</keyword>
<evidence type="ECO:0000313" key="9">
    <source>
        <dbReference type="EMBL" id="TDL29401.1"/>
    </source>
</evidence>
<feature type="transmembrane region" description="Helical" evidence="8">
    <location>
        <begin position="45"/>
        <end position="67"/>
    </location>
</feature>
<dbReference type="PANTHER" id="PTHR23063:SF60">
    <property type="entry name" value="LYSOPHOSPHATIDIC ACID:OLEOYL-COA ACYLTRANSFERASE 1"/>
    <property type="match status" value="1"/>
</dbReference>
<dbReference type="GO" id="GO:0016746">
    <property type="term" value="F:acyltransferase activity"/>
    <property type="evidence" value="ECO:0007669"/>
    <property type="project" value="UniProtKB-KW"/>
</dbReference>
<dbReference type="AlphaFoldDB" id="A0A4R5XE96"/>
<keyword evidence="4" id="KW-0443">Lipid metabolism</keyword>
<organism evidence="9 10">
    <name type="scientific">Rickenella mellea</name>
    <dbReference type="NCBI Taxonomy" id="50990"/>
    <lineage>
        <taxon>Eukaryota</taxon>
        <taxon>Fungi</taxon>
        <taxon>Dikarya</taxon>
        <taxon>Basidiomycota</taxon>
        <taxon>Agaricomycotina</taxon>
        <taxon>Agaricomycetes</taxon>
        <taxon>Hymenochaetales</taxon>
        <taxon>Rickenellaceae</taxon>
        <taxon>Rickenella</taxon>
    </lineage>
</organism>
<reference evidence="9 10" key="1">
    <citation type="submission" date="2018-06" db="EMBL/GenBank/DDBJ databases">
        <title>A transcriptomic atlas of mushroom development highlights an independent origin of complex multicellularity.</title>
        <authorList>
            <consortium name="DOE Joint Genome Institute"/>
            <person name="Krizsan K."/>
            <person name="Almasi E."/>
            <person name="Merenyi Z."/>
            <person name="Sahu N."/>
            <person name="Viragh M."/>
            <person name="Koszo T."/>
            <person name="Mondo S."/>
            <person name="Kiss B."/>
            <person name="Balint B."/>
            <person name="Kues U."/>
            <person name="Barry K."/>
            <person name="Hegedus J.C."/>
            <person name="Henrissat B."/>
            <person name="Johnson J."/>
            <person name="Lipzen A."/>
            <person name="Ohm R."/>
            <person name="Nagy I."/>
            <person name="Pangilinan J."/>
            <person name="Yan J."/>
            <person name="Xiong Y."/>
            <person name="Grigoriev I.V."/>
            <person name="Hibbett D.S."/>
            <person name="Nagy L.G."/>
        </authorList>
    </citation>
    <scope>NUCLEOTIDE SEQUENCE [LARGE SCALE GENOMIC DNA]</scope>
    <source>
        <strain evidence="9 10">SZMC22713</strain>
    </source>
</reference>
<evidence type="ECO:0000256" key="1">
    <source>
        <dbReference type="ARBA" id="ARBA00022679"/>
    </source>
</evidence>
<keyword evidence="3 8" id="KW-1133">Transmembrane helix</keyword>
<keyword evidence="10" id="KW-1185">Reference proteome</keyword>
<sequence>MEKYSAFRDPGTGIQPFLTPVPPKQTLTILNIFQPVGIILGLARVILVLILTLVYTLTVHGVFFIFTPVPPLYRFATRFATAVVTRLVLLVSGFWWIHVESANRKRGRGDVAEKWNPGSGDIIVSNCVSWVELLWLAFRFDPVFVVPVTSPAIDNLPSGPLVGKRTTSRQSSSSFDKSSTASSHVDRSEILGFTTLSLLQMIHVAGHVPPYLGHAKAPKTLEEIRQKAKRPIVIFPECTTSNGRGLLRFAEVFKSETVPVVRYKLFLMCVRIDPPTKWSPSIAIPIPSGGVINPLLHLFKLSSSFAPHTLVIRLLAQSESPSTGTFVVSDVIKDTLTTDDVLSEVCATLISNAGRMKRLGLRWEDKAKFLEFYATKKYA</sequence>
<protein>
    <recommendedName>
        <fullName evidence="11">Phospholipid/glycerol acyltransferase domain-containing protein</fullName>
    </recommendedName>
</protein>